<keyword evidence="2" id="KW-1133">Transmembrane helix</keyword>
<gene>
    <name evidence="3" type="ORF">BMF94_3953</name>
</gene>
<dbReference type="EMBL" id="PJQD01000043">
    <property type="protein sequence ID" value="POY72967.1"/>
    <property type="molecule type" value="Genomic_DNA"/>
</dbReference>
<keyword evidence="2" id="KW-0812">Transmembrane</keyword>
<dbReference type="Proteomes" id="UP000237144">
    <property type="component" value="Unassembled WGS sequence"/>
</dbReference>
<evidence type="ECO:0000256" key="1">
    <source>
        <dbReference type="SAM" id="MobiDB-lite"/>
    </source>
</evidence>
<feature type="region of interest" description="Disordered" evidence="1">
    <location>
        <begin position="16"/>
        <end position="87"/>
    </location>
</feature>
<evidence type="ECO:0000313" key="4">
    <source>
        <dbReference type="Proteomes" id="UP000237144"/>
    </source>
</evidence>
<name>A0A2S5B881_9BASI</name>
<dbReference type="AlphaFoldDB" id="A0A2S5B881"/>
<accession>A0A2S5B881</accession>
<feature type="compositionally biased region" description="Basic and acidic residues" evidence="1">
    <location>
        <begin position="31"/>
        <end position="56"/>
    </location>
</feature>
<comment type="caution">
    <text evidence="3">The sequence shown here is derived from an EMBL/GenBank/DDBJ whole genome shotgun (WGS) entry which is preliminary data.</text>
</comment>
<sequence>MAVGLWPSIAKSRDDQVYLPLARASGSPDPSMRDSGPEHRYSTEGETSRRSFHYHDDDDDEQDDKEGEDDDDEDDTPERSPYFKPPASLNPTLAHFATAVVAAAISIVSPLSGRKSIEVGNISTGARRGGVQSRKLLIGVAAVAGILLVVGSISLPPDRHPSLPSILFSPRPAALAPRAQFEPACSPQEWSNGTWLPLPEPFLADISVWDASPDYHGHGCAQNWFRGDWYLGVIPPGVEGPGPENQARPNGEWPMSGYRRRAAGYRYEAGSEMCMEQVDGPWTAMREYEGGREDEGTIRFLQDLVDRGAWLIVGDSLSEGHFYSLSCMLYPHVRALWPYPTMSEWHQIKEEHLLLNRESPLIKSGQLVVPEDWDWDGAPVISHVRSDHGLAPVELVELFDGFKADAIAGDRNLSALYPALAAPEIVNSSTPLLTEIETFSTSLEYIMDLFLRPAAYRNITTGISPSYAQSTTPPDALAVEERVTRSANYRALVFSTGAHFSGRHFNLPNAPAHIEYFQITIDAILKGMHEALADATEEERSGKEILIRPTSNGHDECHKAPGPFKQYDRTQSSWWSWKDMWTMNDRAEAMVRDFASPQISWMQVNRPAALRPDAHTNDDCLHLAMGTGVVEGWTRYIAYWLQEKAAHDDEEAAAKASRWWFSWPWRD</sequence>
<protein>
    <submittedName>
        <fullName evidence="3">Uncharacterized protein</fullName>
    </submittedName>
</protein>
<organism evidence="3 4">
    <name type="scientific">Rhodotorula taiwanensis</name>
    <dbReference type="NCBI Taxonomy" id="741276"/>
    <lineage>
        <taxon>Eukaryota</taxon>
        <taxon>Fungi</taxon>
        <taxon>Dikarya</taxon>
        <taxon>Basidiomycota</taxon>
        <taxon>Pucciniomycotina</taxon>
        <taxon>Microbotryomycetes</taxon>
        <taxon>Sporidiobolales</taxon>
        <taxon>Sporidiobolaceae</taxon>
        <taxon>Rhodotorula</taxon>
    </lineage>
</organism>
<evidence type="ECO:0000256" key="2">
    <source>
        <dbReference type="SAM" id="Phobius"/>
    </source>
</evidence>
<feature type="compositionally biased region" description="Acidic residues" evidence="1">
    <location>
        <begin position="57"/>
        <end position="76"/>
    </location>
</feature>
<keyword evidence="2" id="KW-0472">Membrane</keyword>
<evidence type="ECO:0000313" key="3">
    <source>
        <dbReference type="EMBL" id="POY72967.1"/>
    </source>
</evidence>
<keyword evidence="4" id="KW-1185">Reference proteome</keyword>
<dbReference type="STRING" id="741276.A0A2S5B881"/>
<reference evidence="3 4" key="1">
    <citation type="journal article" date="2018" name="Front. Microbiol.">
        <title>Prospects for Fungal Bioremediation of Acidic Radioactive Waste Sites: Characterization and Genome Sequence of Rhodotorula taiwanensis MD1149.</title>
        <authorList>
            <person name="Tkavc R."/>
            <person name="Matrosova V.Y."/>
            <person name="Grichenko O.E."/>
            <person name="Gostincar C."/>
            <person name="Volpe R.P."/>
            <person name="Klimenkova P."/>
            <person name="Gaidamakova E.K."/>
            <person name="Zhou C.E."/>
            <person name="Stewart B.J."/>
            <person name="Lyman M.G."/>
            <person name="Malfatti S.A."/>
            <person name="Rubinfeld B."/>
            <person name="Courtot M."/>
            <person name="Singh J."/>
            <person name="Dalgard C.L."/>
            <person name="Hamilton T."/>
            <person name="Frey K.G."/>
            <person name="Gunde-Cimerman N."/>
            <person name="Dugan L."/>
            <person name="Daly M.J."/>
        </authorList>
    </citation>
    <scope>NUCLEOTIDE SEQUENCE [LARGE SCALE GENOMIC DNA]</scope>
    <source>
        <strain evidence="3 4">MD1149</strain>
    </source>
</reference>
<proteinExistence type="predicted"/>
<feature type="transmembrane region" description="Helical" evidence="2">
    <location>
        <begin position="93"/>
        <end position="111"/>
    </location>
</feature>
<feature type="transmembrane region" description="Helical" evidence="2">
    <location>
        <begin position="136"/>
        <end position="155"/>
    </location>
</feature>
<dbReference type="OrthoDB" id="630188at2759"/>